<dbReference type="InterPro" id="IPR013106">
    <property type="entry name" value="Ig_V-set"/>
</dbReference>
<dbReference type="OrthoDB" id="10012075at2759"/>
<evidence type="ECO:0000313" key="5">
    <source>
        <dbReference type="EMBL" id="ROT79984.1"/>
    </source>
</evidence>
<dbReference type="AlphaFoldDB" id="A0A3R7N8B7"/>
<organism evidence="5 6">
    <name type="scientific">Penaeus vannamei</name>
    <name type="common">Whiteleg shrimp</name>
    <name type="synonym">Litopenaeus vannamei</name>
    <dbReference type="NCBI Taxonomy" id="6689"/>
    <lineage>
        <taxon>Eukaryota</taxon>
        <taxon>Metazoa</taxon>
        <taxon>Ecdysozoa</taxon>
        <taxon>Arthropoda</taxon>
        <taxon>Crustacea</taxon>
        <taxon>Multicrustacea</taxon>
        <taxon>Malacostraca</taxon>
        <taxon>Eumalacostraca</taxon>
        <taxon>Eucarida</taxon>
        <taxon>Decapoda</taxon>
        <taxon>Dendrobranchiata</taxon>
        <taxon>Penaeoidea</taxon>
        <taxon>Penaeidae</taxon>
        <taxon>Penaeus</taxon>
    </lineage>
</organism>
<sequence>MGFGSPRGQASVTSARPLECGNICQDVAGTIPEILGLTSPKYGWREMSLSEDAGSLPRFVEKVPNITVTVGRDALLPCTVEQLKSYKVAWVQVDTQTILTIHKQVITRNPRISLLHNDHRTWHLELKNVQESDRGWYMCQVNTDPMESQKGYVDVVVPPDIIDRESSGDLTVREGQDVNLTCRAKGHPTPNIVWRREDNQKIVLDAEKTGEPRAVVLECGSSRTRCVCVWGGGES</sequence>
<dbReference type="EMBL" id="QCYY01001168">
    <property type="protein sequence ID" value="ROT79984.1"/>
    <property type="molecule type" value="Genomic_DNA"/>
</dbReference>
<evidence type="ECO:0000313" key="6">
    <source>
        <dbReference type="Proteomes" id="UP000283509"/>
    </source>
</evidence>
<dbReference type="InterPro" id="IPR003599">
    <property type="entry name" value="Ig_sub"/>
</dbReference>
<proteinExistence type="predicted"/>
<name>A0A3R7N8B7_PENVA</name>
<dbReference type="STRING" id="6689.A0A3R7N8B7"/>
<feature type="domain" description="Ig-like" evidence="4">
    <location>
        <begin position="57"/>
        <end position="154"/>
    </location>
</feature>
<dbReference type="Pfam" id="PF07686">
    <property type="entry name" value="V-set"/>
    <property type="match status" value="1"/>
</dbReference>
<dbReference type="InterPro" id="IPR013783">
    <property type="entry name" value="Ig-like_fold"/>
</dbReference>
<feature type="domain" description="Ig-like" evidence="4">
    <location>
        <begin position="159"/>
        <end position="235"/>
    </location>
</feature>
<dbReference type="SMART" id="SM00409">
    <property type="entry name" value="IG"/>
    <property type="match status" value="2"/>
</dbReference>
<keyword evidence="3" id="KW-0393">Immunoglobulin domain</keyword>
<keyword evidence="1" id="KW-0677">Repeat</keyword>
<dbReference type="PANTHER" id="PTHR12231:SF253">
    <property type="entry name" value="DPR-INTERACTING PROTEIN ETA, ISOFORM B-RELATED"/>
    <property type="match status" value="1"/>
</dbReference>
<dbReference type="Pfam" id="PF13927">
    <property type="entry name" value="Ig_3"/>
    <property type="match status" value="1"/>
</dbReference>
<dbReference type="Gene3D" id="2.60.40.10">
    <property type="entry name" value="Immunoglobulins"/>
    <property type="match status" value="2"/>
</dbReference>
<reference evidence="5 6" key="1">
    <citation type="submission" date="2018-04" db="EMBL/GenBank/DDBJ databases">
        <authorList>
            <person name="Zhang X."/>
            <person name="Yuan J."/>
            <person name="Li F."/>
            <person name="Xiang J."/>
        </authorList>
    </citation>
    <scope>NUCLEOTIDE SEQUENCE [LARGE SCALE GENOMIC DNA]</scope>
    <source>
        <tissue evidence="5">Muscle</tissue>
    </source>
</reference>
<dbReference type="SUPFAM" id="SSF48726">
    <property type="entry name" value="Immunoglobulin"/>
    <property type="match status" value="2"/>
</dbReference>
<evidence type="ECO:0000256" key="2">
    <source>
        <dbReference type="ARBA" id="ARBA00023157"/>
    </source>
</evidence>
<evidence type="ECO:0000256" key="1">
    <source>
        <dbReference type="ARBA" id="ARBA00022737"/>
    </source>
</evidence>
<keyword evidence="2" id="KW-1015">Disulfide bond</keyword>
<dbReference type="InterPro" id="IPR007110">
    <property type="entry name" value="Ig-like_dom"/>
</dbReference>
<dbReference type="PROSITE" id="PS50835">
    <property type="entry name" value="IG_LIKE"/>
    <property type="match status" value="2"/>
</dbReference>
<keyword evidence="6" id="KW-1185">Reference proteome</keyword>
<dbReference type="Proteomes" id="UP000283509">
    <property type="component" value="Unassembled WGS sequence"/>
</dbReference>
<accession>A0A3R7N8B7</accession>
<dbReference type="PANTHER" id="PTHR12231">
    <property type="entry name" value="CTX-RELATED TYPE I TRANSMEMBRANE PROTEIN"/>
    <property type="match status" value="1"/>
</dbReference>
<gene>
    <name evidence="5" type="ORF">C7M84_001292</name>
</gene>
<dbReference type="InterPro" id="IPR051170">
    <property type="entry name" value="Neural/epithelial_adhesion"/>
</dbReference>
<comment type="caution">
    <text evidence="5">The sequence shown here is derived from an EMBL/GenBank/DDBJ whole genome shotgun (WGS) entry which is preliminary data.</text>
</comment>
<protein>
    <recommendedName>
        <fullName evidence="4">Ig-like domain-containing protein</fullName>
    </recommendedName>
</protein>
<evidence type="ECO:0000256" key="3">
    <source>
        <dbReference type="ARBA" id="ARBA00023319"/>
    </source>
</evidence>
<dbReference type="GO" id="GO:0043005">
    <property type="term" value="C:neuron projection"/>
    <property type="evidence" value="ECO:0007669"/>
    <property type="project" value="TreeGrafter"/>
</dbReference>
<reference evidence="5 6" key="2">
    <citation type="submission" date="2019-01" db="EMBL/GenBank/DDBJ databases">
        <title>The decoding of complex shrimp genome reveals the adaptation for benthos swimmer, frequently molting mechanism and breeding impact on genome.</title>
        <authorList>
            <person name="Sun Y."/>
            <person name="Gao Y."/>
            <person name="Yu Y."/>
        </authorList>
    </citation>
    <scope>NUCLEOTIDE SEQUENCE [LARGE SCALE GENOMIC DNA]</scope>
    <source>
        <tissue evidence="5">Muscle</tissue>
    </source>
</reference>
<evidence type="ECO:0000259" key="4">
    <source>
        <dbReference type="PROSITE" id="PS50835"/>
    </source>
</evidence>
<dbReference type="InterPro" id="IPR036179">
    <property type="entry name" value="Ig-like_dom_sf"/>
</dbReference>